<feature type="region of interest" description="Disordered" evidence="1">
    <location>
        <begin position="1"/>
        <end position="20"/>
    </location>
</feature>
<proteinExistence type="predicted"/>
<evidence type="ECO:0000256" key="1">
    <source>
        <dbReference type="SAM" id="MobiDB-lite"/>
    </source>
</evidence>
<name>A0ABD1SEM2_9LAMI</name>
<dbReference type="AlphaFoldDB" id="A0ABD1SEM2"/>
<dbReference type="PANTHER" id="PTHR35513">
    <property type="entry name" value="OS02G0158600 PROTEIN"/>
    <property type="match status" value="1"/>
</dbReference>
<feature type="domain" description="C2HC zinc finger plants" evidence="2">
    <location>
        <begin position="128"/>
        <end position="173"/>
    </location>
</feature>
<keyword evidence="4" id="KW-1185">Reference proteome</keyword>
<organism evidence="3 4">
    <name type="scientific">Abeliophyllum distichum</name>
    <dbReference type="NCBI Taxonomy" id="126358"/>
    <lineage>
        <taxon>Eukaryota</taxon>
        <taxon>Viridiplantae</taxon>
        <taxon>Streptophyta</taxon>
        <taxon>Embryophyta</taxon>
        <taxon>Tracheophyta</taxon>
        <taxon>Spermatophyta</taxon>
        <taxon>Magnoliopsida</taxon>
        <taxon>eudicotyledons</taxon>
        <taxon>Gunneridae</taxon>
        <taxon>Pentapetalae</taxon>
        <taxon>asterids</taxon>
        <taxon>lamiids</taxon>
        <taxon>Lamiales</taxon>
        <taxon>Oleaceae</taxon>
        <taxon>Forsythieae</taxon>
        <taxon>Abeliophyllum</taxon>
    </lineage>
</organism>
<accession>A0ABD1SEM2</accession>
<dbReference type="Proteomes" id="UP001604336">
    <property type="component" value="Unassembled WGS sequence"/>
</dbReference>
<dbReference type="Pfam" id="PF25017">
    <property type="entry name" value="zf-C2HC_3"/>
    <property type="match status" value="1"/>
</dbReference>
<sequence length="175" mass="18884">MNSTDADMLEAEATAPQQQQQLGLSADLNGDVRNFLSMARQLIDQGKPSQALQAVVMAMRIQGGDGAVFQTLSRARELYRNKVQVSTAADKLSSLFAECAIAEASPSQSEPSQHPMVGQSIEPHVDGTSILAETGRKQVVLDAVSDGSSFVCLQCGGLVSNHRREEHYAFWCCKN</sequence>
<reference evidence="4" key="1">
    <citation type="submission" date="2024-07" db="EMBL/GenBank/DDBJ databases">
        <title>Two chromosome-level genome assemblies of Korean endemic species Abeliophyllum distichum and Forsythia ovata (Oleaceae).</title>
        <authorList>
            <person name="Jang H."/>
        </authorList>
    </citation>
    <scope>NUCLEOTIDE SEQUENCE [LARGE SCALE GENOMIC DNA]</scope>
</reference>
<evidence type="ECO:0000259" key="2">
    <source>
        <dbReference type="Pfam" id="PF25017"/>
    </source>
</evidence>
<dbReference type="EMBL" id="JBFOLK010000007">
    <property type="protein sequence ID" value="KAL2498233.1"/>
    <property type="molecule type" value="Genomic_DNA"/>
</dbReference>
<comment type="caution">
    <text evidence="3">The sequence shown here is derived from an EMBL/GenBank/DDBJ whole genome shotgun (WGS) entry which is preliminary data.</text>
</comment>
<gene>
    <name evidence="3" type="ORF">Adt_23783</name>
</gene>
<protein>
    <recommendedName>
        <fullName evidence="2">C2HC zinc finger plants domain-containing protein</fullName>
    </recommendedName>
</protein>
<dbReference type="InterPro" id="IPR056971">
    <property type="entry name" value="Znf-C2HC_3"/>
</dbReference>
<evidence type="ECO:0000313" key="4">
    <source>
        <dbReference type="Proteomes" id="UP001604336"/>
    </source>
</evidence>
<evidence type="ECO:0000313" key="3">
    <source>
        <dbReference type="EMBL" id="KAL2498233.1"/>
    </source>
</evidence>
<dbReference type="PANTHER" id="PTHR35513:SF1">
    <property type="entry name" value="OS02G0158600 PROTEIN"/>
    <property type="match status" value="1"/>
</dbReference>